<dbReference type="PROSITE" id="PS50198">
    <property type="entry name" value="PPIC_PPIASE_2"/>
    <property type="match status" value="1"/>
</dbReference>
<evidence type="ECO:0000256" key="2">
    <source>
        <dbReference type="ARBA" id="ARBA00022475"/>
    </source>
</evidence>
<comment type="similarity">
    <text evidence="8">Belongs to the PpiD chaperone family.</text>
</comment>
<evidence type="ECO:0000256" key="5">
    <source>
        <dbReference type="ARBA" id="ARBA00022989"/>
    </source>
</evidence>
<dbReference type="Gene3D" id="1.10.4030.10">
    <property type="entry name" value="Porin chaperone SurA, peptide-binding domain"/>
    <property type="match status" value="1"/>
</dbReference>
<evidence type="ECO:0000256" key="4">
    <source>
        <dbReference type="ARBA" id="ARBA00022692"/>
    </source>
</evidence>
<organism evidence="14 15">
    <name type="scientific">Corticimicrobacter populi</name>
    <dbReference type="NCBI Taxonomy" id="2175229"/>
    <lineage>
        <taxon>Bacteria</taxon>
        <taxon>Pseudomonadati</taxon>
        <taxon>Pseudomonadota</taxon>
        <taxon>Betaproteobacteria</taxon>
        <taxon>Burkholderiales</taxon>
        <taxon>Alcaligenaceae</taxon>
        <taxon>Corticimicrobacter</taxon>
    </lineage>
</organism>
<accession>A0A2V1K5U7</accession>
<evidence type="ECO:0000259" key="13">
    <source>
        <dbReference type="PROSITE" id="PS50198"/>
    </source>
</evidence>
<evidence type="ECO:0000313" key="14">
    <source>
        <dbReference type="EMBL" id="PWF25603.1"/>
    </source>
</evidence>
<keyword evidence="3" id="KW-0997">Cell inner membrane</keyword>
<comment type="subcellular location">
    <subcellularLocation>
        <location evidence="1">Cell inner membrane</location>
        <topology evidence="1">Single-pass type II membrane protein</topology>
        <orientation evidence="1">Periplasmic side</orientation>
    </subcellularLocation>
</comment>
<evidence type="ECO:0000256" key="7">
    <source>
        <dbReference type="ARBA" id="ARBA00023186"/>
    </source>
</evidence>
<keyword evidence="2" id="KW-1003">Cell membrane</keyword>
<dbReference type="PANTHER" id="PTHR47529:SF1">
    <property type="entry name" value="PERIPLASMIC CHAPERONE PPID"/>
    <property type="match status" value="1"/>
</dbReference>
<evidence type="ECO:0000256" key="8">
    <source>
        <dbReference type="ARBA" id="ARBA00038408"/>
    </source>
</evidence>
<dbReference type="Pfam" id="PF13624">
    <property type="entry name" value="SurA_N_3"/>
    <property type="match status" value="1"/>
</dbReference>
<dbReference type="Proteomes" id="UP000245212">
    <property type="component" value="Unassembled WGS sequence"/>
</dbReference>
<dbReference type="InterPro" id="IPR000297">
    <property type="entry name" value="PPIase_PpiC"/>
</dbReference>
<evidence type="ECO:0000256" key="10">
    <source>
        <dbReference type="ARBA" id="ARBA00042775"/>
    </source>
</evidence>
<comment type="caution">
    <text evidence="14">The sequence shown here is derived from an EMBL/GenBank/DDBJ whole genome shotgun (WGS) entry which is preliminary data.</text>
</comment>
<evidence type="ECO:0000256" key="1">
    <source>
        <dbReference type="ARBA" id="ARBA00004382"/>
    </source>
</evidence>
<dbReference type="Gene3D" id="3.10.50.40">
    <property type="match status" value="1"/>
</dbReference>
<proteinExistence type="inferred from homology"/>
<keyword evidence="7" id="KW-0143">Chaperone</keyword>
<keyword evidence="4 12" id="KW-0812">Transmembrane</keyword>
<dbReference type="SUPFAM" id="SSF54534">
    <property type="entry name" value="FKBP-like"/>
    <property type="match status" value="1"/>
</dbReference>
<dbReference type="SUPFAM" id="SSF109998">
    <property type="entry name" value="Triger factor/SurA peptide-binding domain-like"/>
    <property type="match status" value="1"/>
</dbReference>
<keyword evidence="11" id="KW-0697">Rotamase</keyword>
<keyword evidence="15" id="KW-1185">Reference proteome</keyword>
<evidence type="ECO:0000256" key="6">
    <source>
        <dbReference type="ARBA" id="ARBA00023136"/>
    </source>
</evidence>
<dbReference type="PANTHER" id="PTHR47529">
    <property type="entry name" value="PEPTIDYL-PROLYL CIS-TRANS ISOMERASE D"/>
    <property type="match status" value="1"/>
</dbReference>
<dbReference type="InterPro" id="IPR052029">
    <property type="entry name" value="PpiD_chaperone"/>
</dbReference>
<dbReference type="Pfam" id="PF00639">
    <property type="entry name" value="Rotamase"/>
    <property type="match status" value="1"/>
</dbReference>
<feature type="transmembrane region" description="Helical" evidence="12">
    <location>
        <begin position="12"/>
        <end position="32"/>
    </location>
</feature>
<dbReference type="RefSeq" id="WP_109060714.1">
    <property type="nucleotide sequence ID" value="NZ_QETA01000001.1"/>
</dbReference>
<evidence type="ECO:0000256" key="11">
    <source>
        <dbReference type="PROSITE-ProRule" id="PRU00278"/>
    </source>
</evidence>
<evidence type="ECO:0000256" key="12">
    <source>
        <dbReference type="SAM" id="Phobius"/>
    </source>
</evidence>
<name>A0A2V1K5U7_9BURK</name>
<dbReference type="GO" id="GO:0005886">
    <property type="term" value="C:plasma membrane"/>
    <property type="evidence" value="ECO:0007669"/>
    <property type="project" value="UniProtKB-SubCell"/>
</dbReference>
<dbReference type="InterPro" id="IPR027304">
    <property type="entry name" value="Trigger_fact/SurA_dom_sf"/>
</dbReference>
<dbReference type="GO" id="GO:0003755">
    <property type="term" value="F:peptidyl-prolyl cis-trans isomerase activity"/>
    <property type="evidence" value="ECO:0007669"/>
    <property type="project" value="UniProtKB-KW"/>
</dbReference>
<keyword evidence="6 12" id="KW-0472">Membrane</keyword>
<feature type="domain" description="PpiC" evidence="13">
    <location>
        <begin position="266"/>
        <end position="369"/>
    </location>
</feature>
<dbReference type="EMBL" id="QETA01000001">
    <property type="protein sequence ID" value="PWF25603.1"/>
    <property type="molecule type" value="Genomic_DNA"/>
</dbReference>
<evidence type="ECO:0000313" key="15">
    <source>
        <dbReference type="Proteomes" id="UP000245212"/>
    </source>
</evidence>
<dbReference type="InterPro" id="IPR046357">
    <property type="entry name" value="PPIase_dom_sf"/>
</dbReference>
<keyword evidence="11 14" id="KW-0413">Isomerase</keyword>
<dbReference type="AlphaFoldDB" id="A0A2V1K5U7"/>
<gene>
    <name evidence="14" type="ORF">DD235_03985</name>
</gene>
<keyword evidence="5 12" id="KW-1133">Transmembrane helix</keyword>
<evidence type="ECO:0000256" key="9">
    <source>
        <dbReference type="ARBA" id="ARBA00040743"/>
    </source>
</evidence>
<reference evidence="15" key="1">
    <citation type="submission" date="2018-05" db="EMBL/GenBank/DDBJ databases">
        <authorList>
            <person name="Li Y."/>
        </authorList>
    </citation>
    <scope>NUCLEOTIDE SEQUENCE [LARGE SCALE GENOMIC DNA]</scope>
    <source>
        <strain evidence="15">3d-2-2</strain>
    </source>
</reference>
<evidence type="ECO:0000256" key="3">
    <source>
        <dbReference type="ARBA" id="ARBA00022519"/>
    </source>
</evidence>
<sequence length="653" mass="72181">MFDIIRNHQRWLQFILLILILPSFVFVGVQGYTTFISNDVELVKMGQQSITQAEFDQARRVELDRYMNRLGNQFDPALIDTPQMREALLNRMIDQRLVAMLAADAKLNVSDEALRREIASLPFVQGDDGRFSPERYRDALAQQGMTPQAFENGMRSTLALARVLDPVNASAEVPADVANRVEKAYREQRNVQLHRIAAADFVGSSEPTEAQIKAWYDANQDALRQPEQVAIEYLVLDEPAATQGVTVTDQDIADYYAQNKSQFTRPERRRASHILVTLPSGADEATKAKARAEADALLQEARANPEGFADMARNRSQDPGSAGQGGDLGWIARNTLFNSVEDAVYGLQPGEISGVIESPFGFHILRLTQYEPEQVKPLEEIRAEIEQDIRQQVAAQRFADMATTLTRLIYEQRDSLQPAADALQLQIRKADGIARTELLEGNTVPAADRPLLDNPRVRQALFSQEVLREGSNSGLIEISPDTMVVVRVDELKPEHVPALAEVQDRVRATLVQEQAVQAAQAQAQKLLTELKEGKDQAEVFGEAIDITRQGGRDASGNALPGTVLQAAMLAPATDVLPVYASVQDGDDQVLVRVNAVGEALMSDNDVALLKNELRDAWSQAQDQALLQALRKQYQVEVLPAASDAIEGQDDDTV</sequence>
<protein>
    <recommendedName>
        <fullName evidence="9">Periplasmic chaperone PpiD</fullName>
    </recommendedName>
    <alternativeName>
        <fullName evidence="10">Periplasmic folding chaperone</fullName>
    </alternativeName>
</protein>